<evidence type="ECO:0000259" key="1">
    <source>
        <dbReference type="Pfam" id="PF12728"/>
    </source>
</evidence>
<gene>
    <name evidence="2" type="ORF">ACEZDB_26880</name>
</gene>
<dbReference type="InterPro" id="IPR010093">
    <property type="entry name" value="SinI_DNA-bd"/>
</dbReference>
<organism evidence="2 3">
    <name type="scientific">Streptacidiphilus alkalitolerans</name>
    <dbReference type="NCBI Taxonomy" id="3342712"/>
    <lineage>
        <taxon>Bacteria</taxon>
        <taxon>Bacillati</taxon>
        <taxon>Actinomycetota</taxon>
        <taxon>Actinomycetes</taxon>
        <taxon>Kitasatosporales</taxon>
        <taxon>Streptomycetaceae</taxon>
        <taxon>Streptacidiphilus</taxon>
    </lineage>
</organism>
<proteinExistence type="predicted"/>
<dbReference type="RefSeq" id="WP_380556647.1">
    <property type="nucleotide sequence ID" value="NZ_JBHEZY010000012.1"/>
</dbReference>
<evidence type="ECO:0000313" key="3">
    <source>
        <dbReference type="Proteomes" id="UP001592530"/>
    </source>
</evidence>
<protein>
    <submittedName>
        <fullName evidence="2">Helix-turn-helix domain-containing protein</fullName>
    </submittedName>
</protein>
<feature type="domain" description="Helix-turn-helix" evidence="1">
    <location>
        <begin position="88"/>
        <end position="133"/>
    </location>
</feature>
<evidence type="ECO:0000313" key="2">
    <source>
        <dbReference type="EMBL" id="MFC1434269.1"/>
    </source>
</evidence>
<dbReference type="EMBL" id="JBHEZY010000012">
    <property type="protein sequence ID" value="MFC1434269.1"/>
    <property type="molecule type" value="Genomic_DNA"/>
</dbReference>
<accession>A0ABV6X7L3</accession>
<name>A0ABV6X7L3_9ACTN</name>
<dbReference type="Pfam" id="PF12728">
    <property type="entry name" value="HTH_17"/>
    <property type="match status" value="1"/>
</dbReference>
<sequence length="141" mass="15043">MTTTGRAPVALRSLLRPDGSVVVPPDIADEVLRVLILGLDARVRADGGELSPSTRRFLYALHESSQLPRRTASTASGTPLSPVATVELTTEQAAALLECIPRYVRRLAATGRIKARHAGRAWLIDAASLDAYRTGSTTPCP</sequence>
<dbReference type="Proteomes" id="UP001592530">
    <property type="component" value="Unassembled WGS sequence"/>
</dbReference>
<dbReference type="InterPro" id="IPR041657">
    <property type="entry name" value="HTH_17"/>
</dbReference>
<reference evidence="2 3" key="1">
    <citation type="submission" date="2024-09" db="EMBL/GenBank/DDBJ databases">
        <authorList>
            <person name="Lee S.D."/>
        </authorList>
    </citation>
    <scope>NUCLEOTIDE SEQUENCE [LARGE SCALE GENOMIC DNA]</scope>
    <source>
        <strain evidence="2 3">N1-3</strain>
    </source>
</reference>
<comment type="caution">
    <text evidence="2">The sequence shown here is derived from an EMBL/GenBank/DDBJ whole genome shotgun (WGS) entry which is preliminary data.</text>
</comment>
<dbReference type="NCBIfam" id="TIGR01764">
    <property type="entry name" value="excise"/>
    <property type="match status" value="1"/>
</dbReference>